<evidence type="ECO:0000313" key="3">
    <source>
        <dbReference type="EMBL" id="EKF26059.1"/>
    </source>
</evidence>
<feature type="non-terminal residue" evidence="3">
    <location>
        <position position="1"/>
    </location>
</feature>
<accession>K2MK33</accession>
<comment type="caution">
    <text evidence="3">The sequence shown here is derived from an EMBL/GenBank/DDBJ whole genome shotgun (WGS) entry which is preliminary data.</text>
</comment>
<dbReference type="Pfam" id="PF22279">
    <property type="entry name" value="DGF-1_N"/>
    <property type="match status" value="1"/>
</dbReference>
<keyword evidence="1" id="KW-0732">Signal</keyword>
<keyword evidence="4" id="KW-1185">Reference proteome</keyword>
<proteinExistence type="predicted"/>
<evidence type="ECO:0000259" key="2">
    <source>
        <dbReference type="Pfam" id="PF22279"/>
    </source>
</evidence>
<protein>
    <submittedName>
        <fullName evidence="3">Dispersed gene family protein 1 (DGF-1), putative</fullName>
    </submittedName>
</protein>
<organism evidence="3 4">
    <name type="scientific">Trypanosoma cruzi marinkellei</name>
    <dbReference type="NCBI Taxonomy" id="85056"/>
    <lineage>
        <taxon>Eukaryota</taxon>
        <taxon>Discoba</taxon>
        <taxon>Euglenozoa</taxon>
        <taxon>Kinetoplastea</taxon>
        <taxon>Metakinetoplastina</taxon>
        <taxon>Trypanosomatida</taxon>
        <taxon>Trypanosomatidae</taxon>
        <taxon>Trypanosoma</taxon>
        <taxon>Schizotrypanum</taxon>
    </lineage>
</organism>
<dbReference type="AlphaFoldDB" id="K2MK33"/>
<feature type="signal peptide" evidence="1">
    <location>
        <begin position="1"/>
        <end position="24"/>
    </location>
</feature>
<evidence type="ECO:0000256" key="1">
    <source>
        <dbReference type="SAM" id="SignalP"/>
    </source>
</evidence>
<dbReference type="EMBL" id="AHKC01022484">
    <property type="protein sequence ID" value="EKF26059.1"/>
    <property type="molecule type" value="Genomic_DNA"/>
</dbReference>
<gene>
    <name evidence="3" type="ORF">MOQ_010264</name>
</gene>
<feature type="domain" description="Dispersed gene family protein 1 N-terminal" evidence="2">
    <location>
        <begin position="226"/>
        <end position="323"/>
    </location>
</feature>
<sequence>PQQTLNVTLLQCVLMGLSIKGSGASVHVNVTSSMLDSGALEFEGDFGASSQILVVGSRLVTTWSHAIAFRDFHFSANLTLLLLDNHIEGYSYAVHFTDAFAVDGGVIIVRANTLSAIEIKGVESSVYVYAVDVSNGGYFDVENNTMRAVNGVYFFRDTTVSSAGLLRVADCTFVENALILQSALVHFDGSVTLEGGAQWRVEGNNVNAASVIGMPNSLHKIKLSGSGTTVALANNRQVDFRLTLFNCFPSSIVVTLPARFVVGCNLQGDEEVSYVGVFPEGVVVFGCGTCNDDAACYMPGTESVDRGSCSCSCKDGWHGASCL</sequence>
<evidence type="ECO:0000313" key="4">
    <source>
        <dbReference type="Proteomes" id="UP000007350"/>
    </source>
</evidence>
<name>K2MK33_TRYCR</name>
<reference evidence="3 4" key="1">
    <citation type="journal article" date="2012" name="BMC Genomics">
        <title>Comparative genomic analysis of human infective Trypanosoma cruzi lineages with the bat-restricted subspecies T. cruzi marinkellei.</title>
        <authorList>
            <person name="Franzen O."/>
            <person name="Talavera-Lopez C."/>
            <person name="Ochaya S."/>
            <person name="Butler C.E."/>
            <person name="Messenger L.A."/>
            <person name="Lewis M.D."/>
            <person name="Llewellyn M.S."/>
            <person name="Marinkelle C.J."/>
            <person name="Tyler K.M."/>
            <person name="Miles M.A."/>
            <person name="Andersson B."/>
        </authorList>
    </citation>
    <scope>NUCLEOTIDE SEQUENCE [LARGE SCALE GENOMIC DNA]</scope>
    <source>
        <strain evidence="3 4">B7</strain>
    </source>
</reference>
<dbReference type="Proteomes" id="UP000007350">
    <property type="component" value="Unassembled WGS sequence"/>
</dbReference>
<feature type="non-terminal residue" evidence="3">
    <location>
        <position position="323"/>
    </location>
</feature>
<feature type="chain" id="PRO_5003863696" evidence="1">
    <location>
        <begin position="25"/>
        <end position="323"/>
    </location>
</feature>
<dbReference type="InterPro" id="IPR053914">
    <property type="entry name" value="DGF-1_N"/>
</dbReference>